<evidence type="ECO:0000259" key="9">
    <source>
        <dbReference type="Pfam" id="PF08541"/>
    </source>
</evidence>
<comment type="subunit">
    <text evidence="8">Homodimer.</text>
</comment>
<dbReference type="Gene3D" id="3.40.47.10">
    <property type="match status" value="1"/>
</dbReference>
<comment type="pathway">
    <text evidence="8">Lipid metabolism; fatty acid biosynthesis.</text>
</comment>
<dbReference type="SUPFAM" id="SSF53901">
    <property type="entry name" value="Thiolase-like"/>
    <property type="match status" value="1"/>
</dbReference>
<dbReference type="PATRIC" id="fig|1125699.3.peg.2194"/>
<dbReference type="Pfam" id="PF08545">
    <property type="entry name" value="ACP_syn_III"/>
    <property type="match status" value="1"/>
</dbReference>
<keyword evidence="8" id="KW-0963">Cytoplasm</keyword>
<dbReference type="GO" id="GO:0006633">
    <property type="term" value="P:fatty acid biosynthetic process"/>
    <property type="evidence" value="ECO:0007669"/>
    <property type="project" value="UniProtKB-UniRule"/>
</dbReference>
<dbReference type="InterPro" id="IPR013751">
    <property type="entry name" value="ACP_syn_III_N"/>
</dbReference>
<dbReference type="Proteomes" id="UP000014541">
    <property type="component" value="Unassembled WGS sequence"/>
</dbReference>
<dbReference type="GO" id="GO:0005737">
    <property type="term" value="C:cytoplasm"/>
    <property type="evidence" value="ECO:0007669"/>
    <property type="project" value="UniProtKB-SubCell"/>
</dbReference>
<keyword evidence="5 8" id="KW-0443">Lipid metabolism</keyword>
<feature type="region of interest" description="ACP-binding" evidence="8">
    <location>
        <begin position="239"/>
        <end position="243"/>
    </location>
</feature>
<dbReference type="STRING" id="1125699.HMPREF9194_02174"/>
<dbReference type="RefSeq" id="WP_016526428.1">
    <property type="nucleotide sequence ID" value="NZ_KE332518.1"/>
</dbReference>
<keyword evidence="8" id="KW-0012">Acyltransferase</keyword>
<evidence type="ECO:0000313" key="12">
    <source>
        <dbReference type="Proteomes" id="UP000014541"/>
    </source>
</evidence>
<keyword evidence="4 8" id="KW-0276">Fatty acid metabolism</keyword>
<dbReference type="EC" id="2.3.1.180" evidence="8"/>
<dbReference type="CDD" id="cd00830">
    <property type="entry name" value="KAS_III"/>
    <property type="match status" value="1"/>
</dbReference>
<feature type="active site" evidence="8">
    <location>
        <position position="111"/>
    </location>
</feature>
<dbReference type="InterPro" id="IPR013747">
    <property type="entry name" value="ACP_syn_III_C"/>
</dbReference>
<proteinExistence type="inferred from homology"/>
<evidence type="ECO:0000313" key="11">
    <source>
        <dbReference type="EMBL" id="EPF31819.1"/>
    </source>
</evidence>
<keyword evidence="7 8" id="KW-0511">Multifunctional enzyme</keyword>
<dbReference type="Pfam" id="PF08541">
    <property type="entry name" value="ACP_syn_III_C"/>
    <property type="match status" value="1"/>
</dbReference>
<feature type="active site" evidence="8">
    <location>
        <position position="238"/>
    </location>
</feature>
<keyword evidence="12" id="KW-1185">Reference proteome</keyword>
<dbReference type="PANTHER" id="PTHR43091">
    <property type="entry name" value="3-OXOACYL-[ACYL-CARRIER-PROTEIN] SYNTHASE"/>
    <property type="match status" value="1"/>
</dbReference>
<sequence length="311" mass="33018">MAVVICGTGKALPVRKMKNADFPARLDTSDEWIRSHTGIVSRFIADETDSASSLAVAACREAMGAVNAADIDLIVCATATPDYCGFPSVACLVQRALGAQNAACFDIAAACSGFLYALDTAAALMERHKSRFALVCAAEVLSRIVDWNDRATCVLFGDGAGAVLLQNTFTDGIEGIRPAVLGADGAGADKLYVDGERHIRMDGRAVYTFAVKIIADTVLQLLEKEGLRMDDIDLVVCHQANKRILEAAAKRLNCVFAKFVCNLEIYGNTSAASVPITLDDLIKSGRLRKGMTIIAAGFGAGLTWGGCVIRF</sequence>
<feature type="domain" description="Beta-ketoacyl-[acyl-carrier-protein] synthase III C-terminal" evidence="9">
    <location>
        <begin position="222"/>
        <end position="310"/>
    </location>
</feature>
<dbReference type="EMBL" id="ATFF01000006">
    <property type="protein sequence ID" value="EPF31819.1"/>
    <property type="molecule type" value="Genomic_DNA"/>
</dbReference>
<evidence type="ECO:0000256" key="6">
    <source>
        <dbReference type="ARBA" id="ARBA00023160"/>
    </source>
</evidence>
<comment type="catalytic activity">
    <reaction evidence="8">
        <text>malonyl-[ACP] + acetyl-CoA + H(+) = 3-oxobutanoyl-[ACP] + CO2 + CoA</text>
        <dbReference type="Rhea" id="RHEA:12080"/>
        <dbReference type="Rhea" id="RHEA-COMP:9623"/>
        <dbReference type="Rhea" id="RHEA-COMP:9625"/>
        <dbReference type="ChEBI" id="CHEBI:15378"/>
        <dbReference type="ChEBI" id="CHEBI:16526"/>
        <dbReference type="ChEBI" id="CHEBI:57287"/>
        <dbReference type="ChEBI" id="CHEBI:57288"/>
        <dbReference type="ChEBI" id="CHEBI:78449"/>
        <dbReference type="ChEBI" id="CHEBI:78450"/>
        <dbReference type="EC" id="2.3.1.180"/>
    </reaction>
</comment>
<dbReference type="HAMAP" id="MF_01815">
    <property type="entry name" value="FabH"/>
    <property type="match status" value="1"/>
</dbReference>
<comment type="similarity">
    <text evidence="1 8">Belongs to the thiolase-like superfamily. FabH family.</text>
</comment>
<reference evidence="11 12" key="1">
    <citation type="submission" date="2013-04" db="EMBL/GenBank/DDBJ databases">
        <title>The Genome Sequence of Treponema maltophilum ATCC 51939.</title>
        <authorList>
            <consortium name="The Broad Institute Genomics Platform"/>
            <person name="Earl A."/>
            <person name="Ward D."/>
            <person name="Feldgarden M."/>
            <person name="Gevers D."/>
            <person name="Leonetti C."/>
            <person name="Blanton J.M."/>
            <person name="Dewhirst F.E."/>
            <person name="Izard J."/>
            <person name="Walker B."/>
            <person name="Young S."/>
            <person name="Zeng Q."/>
            <person name="Gargeya S."/>
            <person name="Fitzgerald M."/>
            <person name="Haas B."/>
            <person name="Abouelleil A."/>
            <person name="Allen A.W."/>
            <person name="Alvarado L."/>
            <person name="Arachchi H.M."/>
            <person name="Berlin A.M."/>
            <person name="Chapman S.B."/>
            <person name="Gainer-Dewar J."/>
            <person name="Goldberg J."/>
            <person name="Griggs A."/>
            <person name="Gujja S."/>
            <person name="Hansen M."/>
            <person name="Howarth C."/>
            <person name="Imamovic A."/>
            <person name="Ireland A."/>
            <person name="Larimer J."/>
            <person name="McCowan C."/>
            <person name="Murphy C."/>
            <person name="Pearson M."/>
            <person name="Poon T.W."/>
            <person name="Priest M."/>
            <person name="Roberts A."/>
            <person name="Saif S."/>
            <person name="Shea T."/>
            <person name="Sisk P."/>
            <person name="Sykes S."/>
            <person name="Wortman J."/>
            <person name="Nusbaum C."/>
            <person name="Birren B."/>
        </authorList>
    </citation>
    <scope>NUCLEOTIDE SEQUENCE [LARGE SCALE GENOMIC DNA]</scope>
    <source>
        <strain evidence="11 12">ATCC 51939</strain>
    </source>
</reference>
<name>S3L4T7_TREMA</name>
<dbReference type="NCBIfam" id="NF006829">
    <property type="entry name" value="PRK09352.1"/>
    <property type="match status" value="1"/>
</dbReference>
<comment type="domain">
    <text evidence="8">The last Arg residue of the ACP-binding site is essential for the weak association between ACP/AcpP and FabH.</text>
</comment>
<keyword evidence="2 8" id="KW-0444">Lipid biosynthesis</keyword>
<keyword evidence="3 8" id="KW-0808">Transferase</keyword>
<evidence type="ECO:0000256" key="5">
    <source>
        <dbReference type="ARBA" id="ARBA00023098"/>
    </source>
</evidence>
<evidence type="ECO:0000259" key="10">
    <source>
        <dbReference type="Pfam" id="PF08545"/>
    </source>
</evidence>
<feature type="domain" description="Beta-ketoacyl-[acyl-carrier-protein] synthase III N-terminal" evidence="10">
    <location>
        <begin position="105"/>
        <end position="185"/>
    </location>
</feature>
<evidence type="ECO:0000256" key="3">
    <source>
        <dbReference type="ARBA" id="ARBA00022679"/>
    </source>
</evidence>
<dbReference type="OrthoDB" id="9815506at2"/>
<dbReference type="InterPro" id="IPR016039">
    <property type="entry name" value="Thiolase-like"/>
</dbReference>
<evidence type="ECO:0000256" key="1">
    <source>
        <dbReference type="ARBA" id="ARBA00008642"/>
    </source>
</evidence>
<feature type="active site" evidence="8">
    <location>
        <position position="268"/>
    </location>
</feature>
<comment type="caution">
    <text evidence="11">The sequence shown here is derived from an EMBL/GenBank/DDBJ whole genome shotgun (WGS) entry which is preliminary data.</text>
</comment>
<dbReference type="eggNOG" id="COG0332">
    <property type="taxonomic scope" value="Bacteria"/>
</dbReference>
<dbReference type="AlphaFoldDB" id="S3L4T7"/>
<gene>
    <name evidence="8" type="primary">fabH</name>
    <name evidence="11" type="ORF">HMPREF9194_02174</name>
</gene>
<dbReference type="InterPro" id="IPR004655">
    <property type="entry name" value="FabH"/>
</dbReference>
<comment type="function">
    <text evidence="8">Catalyzes the condensation reaction of fatty acid synthesis by the addition to an acyl acceptor of two carbons from malonyl-ACP. Catalyzes the first condensation reaction which initiates fatty acid synthesis and may therefore play a role in governing the total rate of fatty acid production. Possesses both acetoacetyl-ACP synthase and acetyl transacylase activities. Its substrate specificity determines the biosynthesis of branched-chain and/or straight-chain of fatty acids.</text>
</comment>
<dbReference type="HOGENOM" id="CLU_039592_4_0_12"/>
<evidence type="ECO:0000256" key="7">
    <source>
        <dbReference type="ARBA" id="ARBA00023268"/>
    </source>
</evidence>
<evidence type="ECO:0000256" key="4">
    <source>
        <dbReference type="ARBA" id="ARBA00022832"/>
    </source>
</evidence>
<dbReference type="NCBIfam" id="TIGR00747">
    <property type="entry name" value="fabH"/>
    <property type="match status" value="1"/>
</dbReference>
<evidence type="ECO:0000256" key="2">
    <source>
        <dbReference type="ARBA" id="ARBA00022516"/>
    </source>
</evidence>
<dbReference type="GO" id="GO:0004315">
    <property type="term" value="F:3-oxoacyl-[acyl-carrier-protein] synthase activity"/>
    <property type="evidence" value="ECO:0007669"/>
    <property type="project" value="InterPro"/>
</dbReference>
<evidence type="ECO:0000256" key="8">
    <source>
        <dbReference type="HAMAP-Rule" id="MF_01815"/>
    </source>
</evidence>
<organism evidence="11 12">
    <name type="scientific">Treponema maltophilum ATCC 51939</name>
    <dbReference type="NCBI Taxonomy" id="1125699"/>
    <lineage>
        <taxon>Bacteria</taxon>
        <taxon>Pseudomonadati</taxon>
        <taxon>Spirochaetota</taxon>
        <taxon>Spirochaetia</taxon>
        <taxon>Spirochaetales</taxon>
        <taxon>Treponemataceae</taxon>
        <taxon>Treponema</taxon>
    </lineage>
</organism>
<protein>
    <recommendedName>
        <fullName evidence="8">Beta-ketoacyl-[acyl-carrier-protein] synthase III</fullName>
        <shortName evidence="8">Beta-ketoacyl-ACP synthase III</shortName>
        <shortName evidence="8">KAS III</shortName>
        <ecNumber evidence="8">2.3.1.180</ecNumber>
    </recommendedName>
    <alternativeName>
        <fullName evidence="8">3-oxoacyl-[acyl-carrier-protein] synthase 3</fullName>
    </alternativeName>
    <alternativeName>
        <fullName evidence="8">3-oxoacyl-[acyl-carrier-protein] synthase III</fullName>
    </alternativeName>
</protein>
<accession>S3L4T7</accession>
<dbReference type="UniPathway" id="UPA00094"/>
<dbReference type="GO" id="GO:0033818">
    <property type="term" value="F:beta-ketoacyl-acyl-carrier-protein synthase III activity"/>
    <property type="evidence" value="ECO:0007669"/>
    <property type="project" value="UniProtKB-UniRule"/>
</dbReference>
<dbReference type="PANTHER" id="PTHR43091:SF1">
    <property type="entry name" value="BETA-KETOACYL-[ACYL-CARRIER-PROTEIN] SYNTHASE III, CHLOROPLASTIC"/>
    <property type="match status" value="1"/>
</dbReference>
<comment type="subcellular location">
    <subcellularLocation>
        <location evidence="8">Cytoplasm</location>
    </subcellularLocation>
</comment>
<keyword evidence="6 8" id="KW-0275">Fatty acid biosynthesis</keyword>